<reference evidence="2" key="1">
    <citation type="submission" date="2017-02" db="EMBL/GenBank/DDBJ databases">
        <authorList>
            <person name="Daims H."/>
        </authorList>
    </citation>
    <scope>NUCLEOTIDE SEQUENCE [LARGE SCALE GENOMIC DNA]</scope>
</reference>
<name>A0A1R4HAB1_9GAMM</name>
<dbReference type="EMBL" id="FUKJ01000236">
    <property type="protein sequence ID" value="SJM93153.1"/>
    <property type="molecule type" value="Genomic_DNA"/>
</dbReference>
<sequence length="78" mass="9360">MKHNDEEIKTVTYQLKEWNTQISFLLEKQKKAITTAKIITQELDELRVKHRLASQQLRKWEVDKTGYYYMWENIGDGG</sequence>
<protein>
    <submittedName>
        <fullName evidence="1">Uncharacterized protein</fullName>
    </submittedName>
</protein>
<dbReference type="OrthoDB" id="7067342at2"/>
<dbReference type="RefSeq" id="WP_087147272.1">
    <property type="nucleotide sequence ID" value="NZ_FUKJ01000236.1"/>
</dbReference>
<gene>
    <name evidence="1" type="ORF">CRENPOLYSF2_3100004</name>
</gene>
<dbReference type="AlphaFoldDB" id="A0A1R4HAB1"/>
<organism evidence="1 2">
    <name type="scientific">Crenothrix polyspora</name>
    <dbReference type="NCBI Taxonomy" id="360316"/>
    <lineage>
        <taxon>Bacteria</taxon>
        <taxon>Pseudomonadati</taxon>
        <taxon>Pseudomonadota</taxon>
        <taxon>Gammaproteobacteria</taxon>
        <taxon>Methylococcales</taxon>
        <taxon>Crenotrichaceae</taxon>
        <taxon>Crenothrix</taxon>
    </lineage>
</organism>
<evidence type="ECO:0000313" key="1">
    <source>
        <dbReference type="EMBL" id="SJM93153.1"/>
    </source>
</evidence>
<keyword evidence="2" id="KW-1185">Reference proteome</keyword>
<proteinExistence type="predicted"/>
<evidence type="ECO:0000313" key="2">
    <source>
        <dbReference type="Proteomes" id="UP000195442"/>
    </source>
</evidence>
<dbReference type="Proteomes" id="UP000195442">
    <property type="component" value="Unassembled WGS sequence"/>
</dbReference>
<accession>A0A1R4HAB1</accession>